<evidence type="ECO:0000313" key="3">
    <source>
        <dbReference type="Proteomes" id="UP001224122"/>
    </source>
</evidence>
<organism evidence="2 3">
    <name type="scientific">Neobacillus ginsengisoli</name>
    <dbReference type="NCBI Taxonomy" id="904295"/>
    <lineage>
        <taxon>Bacteria</taxon>
        <taxon>Bacillati</taxon>
        <taxon>Bacillota</taxon>
        <taxon>Bacilli</taxon>
        <taxon>Bacillales</taxon>
        <taxon>Bacillaceae</taxon>
        <taxon>Neobacillus</taxon>
    </lineage>
</organism>
<evidence type="ECO:0000313" key="2">
    <source>
        <dbReference type="EMBL" id="MDQ0201115.1"/>
    </source>
</evidence>
<sequence>MESILYTCTYIGLFVAAMGIASFMYYKMMTEET</sequence>
<keyword evidence="1" id="KW-0472">Membrane</keyword>
<proteinExistence type="predicted"/>
<feature type="transmembrane region" description="Helical" evidence="1">
    <location>
        <begin position="7"/>
        <end position="26"/>
    </location>
</feature>
<evidence type="ECO:0000256" key="1">
    <source>
        <dbReference type="SAM" id="Phobius"/>
    </source>
</evidence>
<gene>
    <name evidence="2" type="ORF">J2S10_004321</name>
</gene>
<keyword evidence="1" id="KW-1133">Transmembrane helix</keyword>
<keyword evidence="1" id="KW-0812">Transmembrane</keyword>
<accession>A0ABT9XZW5</accession>
<dbReference type="Proteomes" id="UP001224122">
    <property type="component" value="Unassembled WGS sequence"/>
</dbReference>
<name>A0ABT9XZW5_9BACI</name>
<reference evidence="2 3" key="1">
    <citation type="submission" date="2023-07" db="EMBL/GenBank/DDBJ databases">
        <title>Genomic Encyclopedia of Type Strains, Phase IV (KMG-IV): sequencing the most valuable type-strain genomes for metagenomic binning, comparative biology and taxonomic classification.</title>
        <authorList>
            <person name="Goeker M."/>
        </authorList>
    </citation>
    <scope>NUCLEOTIDE SEQUENCE [LARGE SCALE GENOMIC DNA]</scope>
    <source>
        <strain evidence="2 3">DSM 27594</strain>
    </source>
</reference>
<protein>
    <submittedName>
        <fullName evidence="2">Uncharacterized protein</fullName>
    </submittedName>
</protein>
<comment type="caution">
    <text evidence="2">The sequence shown here is derived from an EMBL/GenBank/DDBJ whole genome shotgun (WGS) entry which is preliminary data.</text>
</comment>
<keyword evidence="3" id="KW-1185">Reference proteome</keyword>
<dbReference type="EMBL" id="JAUSTW010000008">
    <property type="protein sequence ID" value="MDQ0201115.1"/>
    <property type="molecule type" value="Genomic_DNA"/>
</dbReference>